<organism evidence="2 3">
    <name type="scientific">Phanerochaete sordida</name>
    <dbReference type="NCBI Taxonomy" id="48140"/>
    <lineage>
        <taxon>Eukaryota</taxon>
        <taxon>Fungi</taxon>
        <taxon>Dikarya</taxon>
        <taxon>Basidiomycota</taxon>
        <taxon>Agaricomycotina</taxon>
        <taxon>Agaricomycetes</taxon>
        <taxon>Polyporales</taxon>
        <taxon>Phanerochaetaceae</taxon>
        <taxon>Phanerochaete</taxon>
    </lineage>
</organism>
<reference evidence="2 3" key="1">
    <citation type="submission" date="2021-08" db="EMBL/GenBank/DDBJ databases">
        <title>Draft Genome Sequence of Phanerochaete sordida strain YK-624.</title>
        <authorList>
            <person name="Mori T."/>
            <person name="Dohra H."/>
            <person name="Suzuki T."/>
            <person name="Kawagishi H."/>
            <person name="Hirai H."/>
        </authorList>
    </citation>
    <scope>NUCLEOTIDE SEQUENCE [LARGE SCALE GENOMIC DNA]</scope>
    <source>
        <strain evidence="2 3">YK-624</strain>
    </source>
</reference>
<keyword evidence="3" id="KW-1185">Reference proteome</keyword>
<protein>
    <submittedName>
        <fullName evidence="2">Uncharacterized protein</fullName>
    </submittedName>
</protein>
<dbReference type="AlphaFoldDB" id="A0A9P3LD36"/>
<comment type="caution">
    <text evidence="2">The sequence shown here is derived from an EMBL/GenBank/DDBJ whole genome shotgun (WGS) entry which is preliminary data.</text>
</comment>
<proteinExistence type="predicted"/>
<gene>
    <name evidence="2" type="ORF">PsYK624_056030</name>
</gene>
<evidence type="ECO:0000313" key="3">
    <source>
        <dbReference type="Proteomes" id="UP000703269"/>
    </source>
</evidence>
<evidence type="ECO:0000313" key="2">
    <source>
        <dbReference type="EMBL" id="GJE89502.1"/>
    </source>
</evidence>
<feature type="region of interest" description="Disordered" evidence="1">
    <location>
        <begin position="70"/>
        <end position="101"/>
    </location>
</feature>
<name>A0A9P3LD36_9APHY</name>
<dbReference type="Proteomes" id="UP000703269">
    <property type="component" value="Unassembled WGS sequence"/>
</dbReference>
<sequence length="164" mass="18137">MPFAVRPRRRRIPMPCCGSLVSAYKHLALRCVHPHGSAHLVPCLPGVVSARARATSPAVHIPQPFAASAARAHTPSVLHQPRTTRGDRQTRSNTETPSVALSRANRSLDVTALCARPPHSQAACKRRSLMTRVGEHWLASLVEWSGRRSSCRYAYNDIFEPSRF</sequence>
<evidence type="ECO:0000256" key="1">
    <source>
        <dbReference type="SAM" id="MobiDB-lite"/>
    </source>
</evidence>
<accession>A0A9P3LD36</accession>
<dbReference type="EMBL" id="BPQB01000013">
    <property type="protein sequence ID" value="GJE89502.1"/>
    <property type="molecule type" value="Genomic_DNA"/>
</dbReference>